<dbReference type="Proteomes" id="UP000828390">
    <property type="component" value="Unassembled WGS sequence"/>
</dbReference>
<dbReference type="EMBL" id="JAIWYP010000011">
    <property type="protein sequence ID" value="KAH3736557.1"/>
    <property type="molecule type" value="Genomic_DNA"/>
</dbReference>
<organism evidence="1 2">
    <name type="scientific">Dreissena polymorpha</name>
    <name type="common">Zebra mussel</name>
    <name type="synonym">Mytilus polymorpha</name>
    <dbReference type="NCBI Taxonomy" id="45954"/>
    <lineage>
        <taxon>Eukaryota</taxon>
        <taxon>Metazoa</taxon>
        <taxon>Spiralia</taxon>
        <taxon>Lophotrochozoa</taxon>
        <taxon>Mollusca</taxon>
        <taxon>Bivalvia</taxon>
        <taxon>Autobranchia</taxon>
        <taxon>Heteroconchia</taxon>
        <taxon>Euheterodonta</taxon>
        <taxon>Imparidentia</taxon>
        <taxon>Neoheterodontei</taxon>
        <taxon>Myida</taxon>
        <taxon>Dreissenoidea</taxon>
        <taxon>Dreissenidae</taxon>
        <taxon>Dreissena</taxon>
    </lineage>
</organism>
<protein>
    <submittedName>
        <fullName evidence="1">Uncharacterized protein</fullName>
    </submittedName>
</protein>
<comment type="caution">
    <text evidence="1">The sequence shown here is derived from an EMBL/GenBank/DDBJ whole genome shotgun (WGS) entry which is preliminary data.</text>
</comment>
<sequence>MALFKPVWCPSRPQQLRAEIVLPPPPTTHSGVLLTPSYNPYWCPTRPSPPTHSDILIAPDTTHSGVILAYYNPELGEISLSALSPRWSNALLIEWFK</sequence>
<accession>A0A9D4D1R9</accession>
<gene>
    <name evidence="1" type="ORF">DPMN_043128</name>
</gene>
<name>A0A9D4D1R9_DREPO</name>
<evidence type="ECO:0000313" key="2">
    <source>
        <dbReference type="Proteomes" id="UP000828390"/>
    </source>
</evidence>
<reference evidence="1" key="1">
    <citation type="journal article" date="2019" name="bioRxiv">
        <title>The Genome of the Zebra Mussel, Dreissena polymorpha: A Resource for Invasive Species Research.</title>
        <authorList>
            <person name="McCartney M.A."/>
            <person name="Auch B."/>
            <person name="Kono T."/>
            <person name="Mallez S."/>
            <person name="Zhang Y."/>
            <person name="Obille A."/>
            <person name="Becker A."/>
            <person name="Abrahante J.E."/>
            <person name="Garbe J."/>
            <person name="Badalamenti J.P."/>
            <person name="Herman A."/>
            <person name="Mangelson H."/>
            <person name="Liachko I."/>
            <person name="Sullivan S."/>
            <person name="Sone E.D."/>
            <person name="Koren S."/>
            <person name="Silverstein K.A.T."/>
            <person name="Beckman K.B."/>
            <person name="Gohl D.M."/>
        </authorList>
    </citation>
    <scope>NUCLEOTIDE SEQUENCE</scope>
    <source>
        <strain evidence="1">Duluth1</strain>
        <tissue evidence="1">Whole animal</tissue>
    </source>
</reference>
<proteinExistence type="predicted"/>
<dbReference type="AlphaFoldDB" id="A0A9D4D1R9"/>
<evidence type="ECO:0000313" key="1">
    <source>
        <dbReference type="EMBL" id="KAH3736557.1"/>
    </source>
</evidence>
<keyword evidence="2" id="KW-1185">Reference proteome</keyword>
<reference evidence="1" key="2">
    <citation type="submission" date="2020-11" db="EMBL/GenBank/DDBJ databases">
        <authorList>
            <person name="McCartney M.A."/>
            <person name="Auch B."/>
            <person name="Kono T."/>
            <person name="Mallez S."/>
            <person name="Becker A."/>
            <person name="Gohl D.M."/>
            <person name="Silverstein K.A.T."/>
            <person name="Koren S."/>
            <person name="Bechman K.B."/>
            <person name="Herman A."/>
            <person name="Abrahante J.E."/>
            <person name="Garbe J."/>
        </authorList>
    </citation>
    <scope>NUCLEOTIDE SEQUENCE</scope>
    <source>
        <strain evidence="1">Duluth1</strain>
        <tissue evidence="1">Whole animal</tissue>
    </source>
</reference>